<dbReference type="OrthoDB" id="2989634at2"/>
<comment type="caution">
    <text evidence="1">The sequence shown here is derived from an EMBL/GenBank/DDBJ whole genome shotgun (WGS) entry which is preliminary data.</text>
</comment>
<name>A0A7W1XC76_9BACL</name>
<accession>A0A7W1XC76</accession>
<gene>
    <name evidence="1" type="ORF">H1164_13995</name>
</gene>
<dbReference type="AlphaFoldDB" id="A0A7W1XC76"/>
<organism evidence="1 2">
    <name type="scientific">Thermoactinomyces daqus</name>
    <dbReference type="NCBI Taxonomy" id="1329516"/>
    <lineage>
        <taxon>Bacteria</taxon>
        <taxon>Bacillati</taxon>
        <taxon>Bacillota</taxon>
        <taxon>Bacilli</taxon>
        <taxon>Bacillales</taxon>
        <taxon>Thermoactinomycetaceae</taxon>
        <taxon>Thermoactinomyces</taxon>
    </lineage>
</organism>
<dbReference type="RefSeq" id="WP_052154147.1">
    <property type="nucleotide sequence ID" value="NZ_JACEIP010000025.1"/>
</dbReference>
<dbReference type="EMBL" id="JACEIP010000025">
    <property type="protein sequence ID" value="MBA4543996.1"/>
    <property type="molecule type" value="Genomic_DNA"/>
</dbReference>
<protein>
    <submittedName>
        <fullName evidence="1">Uncharacterized protein</fullName>
    </submittedName>
</protein>
<evidence type="ECO:0000313" key="2">
    <source>
        <dbReference type="Proteomes" id="UP000530514"/>
    </source>
</evidence>
<proteinExistence type="predicted"/>
<dbReference type="Proteomes" id="UP000530514">
    <property type="component" value="Unassembled WGS sequence"/>
</dbReference>
<evidence type="ECO:0000313" key="1">
    <source>
        <dbReference type="EMBL" id="MBA4543996.1"/>
    </source>
</evidence>
<keyword evidence="2" id="KW-1185">Reference proteome</keyword>
<reference evidence="1 2" key="1">
    <citation type="submission" date="2020-07" db="EMBL/GenBank/DDBJ databases">
        <authorList>
            <person name="Feng H."/>
        </authorList>
    </citation>
    <scope>NUCLEOTIDE SEQUENCE [LARGE SCALE GENOMIC DNA]</scope>
    <source>
        <strain evidence="2">s-11</strain>
    </source>
</reference>
<sequence>MEQALRSLDIENVIGQVTLSNGTKLDVPKLSLQKLIRIVKFLGVDGVRIYDQMREVLLDDKQSDLEKIALVLEQLKEEQLVRILSILLDVDDQTALQLDLNEMLEVLLVYAEKTNLSQTFTQVQKLMKKMTGKNIPDLQTLLGFLFPPVEENETTQAGPKSQSNG</sequence>